<organism evidence="3 4">
    <name type="scientific">Coniochaeta pulveracea</name>
    <dbReference type="NCBI Taxonomy" id="177199"/>
    <lineage>
        <taxon>Eukaryota</taxon>
        <taxon>Fungi</taxon>
        <taxon>Dikarya</taxon>
        <taxon>Ascomycota</taxon>
        <taxon>Pezizomycotina</taxon>
        <taxon>Sordariomycetes</taxon>
        <taxon>Sordariomycetidae</taxon>
        <taxon>Coniochaetales</taxon>
        <taxon>Coniochaetaceae</taxon>
        <taxon>Coniochaeta</taxon>
    </lineage>
</organism>
<proteinExistence type="predicted"/>
<sequence>MQISTILLQLLIIAASEAGPLRRARVSERFNRYPYTLSTQEPTAVPKLRWRQLNTGASYSSITVSYAVPTSTTTSEEAPGATSTEAATGTIEELDSDNGGDVYTFHVEHRNAHINHLDSEWSVVQYRIQFDDRLCDRLSHINYISHHNCFKQHNFKQHNFNQHNFKQHNFKQHNFKQHNFKQSHPTGTINTAVPTAIPAPTATGMVDDATFQENIKEAIRLNNIYAGMSNDDLSCISGQAACIQGRFAICNAATGTFTMVTCFPDTTFCYAMPVNYTKGAVLSCEEPETARRVLGTIPPLPTVVHTSKSIPSTVAQTSTALYDSTVTVTASVGTTTVTVQPTSSPAHTTTTTSSPSPSLPDTTVTLGAGGKGTPTTAPAPAITSTFSPTSTLPIPSTPEPTITSTPTTSTPPPLSSSITLPPSFSFSSSSSFSTITTFKSNSRHIFTDRPHTTTTTTLATRVITVPSPSPTNAGNAAKPVEGGGGKSVVLVTVTEKEETTVTTTATTTATVVASAVAGEF</sequence>
<protein>
    <recommendedName>
        <fullName evidence="5">Carbohydrate-binding module family 19 domain-containing protein</fullName>
    </recommendedName>
</protein>
<evidence type="ECO:0000313" key="4">
    <source>
        <dbReference type="Proteomes" id="UP000275385"/>
    </source>
</evidence>
<feature type="compositionally biased region" description="Low complexity" evidence="1">
    <location>
        <begin position="373"/>
        <end position="408"/>
    </location>
</feature>
<dbReference type="STRING" id="177199.A0A420Y038"/>
<reference evidence="3 4" key="1">
    <citation type="submission" date="2018-08" db="EMBL/GenBank/DDBJ databases">
        <title>Draft genome of the lignicolous fungus Coniochaeta pulveracea.</title>
        <authorList>
            <person name="Borstlap C.J."/>
            <person name="De Witt R.N."/>
            <person name="Botha A."/>
            <person name="Volschenk H."/>
        </authorList>
    </citation>
    <scope>NUCLEOTIDE SEQUENCE [LARGE SCALE GENOMIC DNA]</scope>
    <source>
        <strain evidence="3 4">CAB683</strain>
    </source>
</reference>
<dbReference type="Proteomes" id="UP000275385">
    <property type="component" value="Unassembled WGS sequence"/>
</dbReference>
<evidence type="ECO:0000256" key="2">
    <source>
        <dbReference type="SAM" id="SignalP"/>
    </source>
</evidence>
<name>A0A420Y038_9PEZI</name>
<gene>
    <name evidence="3" type="ORF">DL546_003424</name>
</gene>
<dbReference type="EMBL" id="QVQW01000082">
    <property type="protein sequence ID" value="RKU41119.1"/>
    <property type="molecule type" value="Genomic_DNA"/>
</dbReference>
<dbReference type="AlphaFoldDB" id="A0A420Y038"/>
<evidence type="ECO:0008006" key="5">
    <source>
        <dbReference type="Google" id="ProtNLM"/>
    </source>
</evidence>
<feature type="chain" id="PRO_5019525891" description="Carbohydrate-binding module family 19 domain-containing protein" evidence="2">
    <location>
        <begin position="19"/>
        <end position="520"/>
    </location>
</feature>
<feature type="signal peptide" evidence="2">
    <location>
        <begin position="1"/>
        <end position="18"/>
    </location>
</feature>
<evidence type="ECO:0000313" key="3">
    <source>
        <dbReference type="EMBL" id="RKU41119.1"/>
    </source>
</evidence>
<keyword evidence="2" id="KW-0732">Signal</keyword>
<evidence type="ECO:0000256" key="1">
    <source>
        <dbReference type="SAM" id="MobiDB-lite"/>
    </source>
</evidence>
<keyword evidence="4" id="KW-1185">Reference proteome</keyword>
<feature type="compositionally biased region" description="Low complexity" evidence="1">
    <location>
        <begin position="338"/>
        <end position="366"/>
    </location>
</feature>
<accession>A0A420Y038</accession>
<comment type="caution">
    <text evidence="3">The sequence shown here is derived from an EMBL/GenBank/DDBJ whole genome shotgun (WGS) entry which is preliminary data.</text>
</comment>
<dbReference type="OrthoDB" id="2362516at2759"/>
<feature type="region of interest" description="Disordered" evidence="1">
    <location>
        <begin position="338"/>
        <end position="417"/>
    </location>
</feature>